<dbReference type="InterPro" id="IPR013752">
    <property type="entry name" value="KPA_reductase"/>
</dbReference>
<sequence>MKIANTYIIGLGALGAIYAASLYDMDPKSVKIIASKKRSAAFQQQGIVINDKHYDFTFIEPGDATQAPADLIIVSVKHHQLPDAINDIAAFIGSGTIIISLLNGVSSEQMIGAAHGMDHLLYAYGVGMDAVRDGKQIVFKNKGKVVFGAHNNKVLSGPVAAVKELFEQAAIPHQIPENMYQSLWGKFMMNVGINQASAVLRAPYGVFQQNAQARQLMLLAMHEVMAISQKMEINLTQTDLDGFMHIIGTLNPAGKTSMLQDVEAGRQTEVDIFARAVIELGAQVGVPTPVNQTLFNIIKVIESQAG</sequence>
<dbReference type="PATRIC" id="fig|1349767.4.peg.4832"/>
<feature type="domain" description="Ketopantoate reductase C-terminal" evidence="12">
    <location>
        <begin position="178"/>
        <end position="302"/>
    </location>
</feature>
<dbReference type="Gene3D" id="1.10.1040.10">
    <property type="entry name" value="N-(1-d-carboxylethyl)-l-norvaline Dehydrogenase, domain 2"/>
    <property type="match status" value="1"/>
</dbReference>
<dbReference type="InterPro" id="IPR036291">
    <property type="entry name" value="NAD(P)-bd_dom_sf"/>
</dbReference>
<keyword evidence="5 10" id="KW-0566">Pantothenate biosynthesis</keyword>
<dbReference type="InterPro" id="IPR051402">
    <property type="entry name" value="KPR-Related"/>
</dbReference>
<evidence type="ECO:0000256" key="1">
    <source>
        <dbReference type="ARBA" id="ARBA00004994"/>
    </source>
</evidence>
<dbReference type="eggNOG" id="COG1893">
    <property type="taxonomic scope" value="Bacteria"/>
</dbReference>
<dbReference type="KEGG" id="jag:GJA_196"/>
<evidence type="ECO:0000256" key="4">
    <source>
        <dbReference type="ARBA" id="ARBA00019465"/>
    </source>
</evidence>
<accession>W0UWQ4</accession>
<evidence type="ECO:0000313" key="13">
    <source>
        <dbReference type="EMBL" id="CDG80859.1"/>
    </source>
</evidence>
<dbReference type="AlphaFoldDB" id="W0UWQ4"/>
<dbReference type="GO" id="GO:0008677">
    <property type="term" value="F:2-dehydropantoate 2-reductase activity"/>
    <property type="evidence" value="ECO:0007669"/>
    <property type="project" value="UniProtKB-EC"/>
</dbReference>
<dbReference type="RefSeq" id="WP_038487747.1">
    <property type="nucleotide sequence ID" value="NZ_BCTH01000093.1"/>
</dbReference>
<dbReference type="GO" id="GO:0015940">
    <property type="term" value="P:pantothenate biosynthetic process"/>
    <property type="evidence" value="ECO:0007669"/>
    <property type="project" value="UniProtKB-UniPathway"/>
</dbReference>
<dbReference type="InterPro" id="IPR003710">
    <property type="entry name" value="ApbA"/>
</dbReference>
<protein>
    <recommendedName>
        <fullName evidence="4 10">2-dehydropantoate 2-reductase</fullName>
        <ecNumber evidence="3 10">1.1.1.169</ecNumber>
    </recommendedName>
    <alternativeName>
        <fullName evidence="8 10">Ketopantoate reductase</fullName>
    </alternativeName>
</protein>
<dbReference type="PANTHER" id="PTHR21708:SF26">
    <property type="entry name" value="2-DEHYDROPANTOATE 2-REDUCTASE"/>
    <property type="match status" value="1"/>
</dbReference>
<keyword evidence="6 10" id="KW-0521">NADP</keyword>
<evidence type="ECO:0000256" key="2">
    <source>
        <dbReference type="ARBA" id="ARBA00007870"/>
    </source>
</evidence>
<reference evidence="13 14" key="1">
    <citation type="journal article" date="2015" name="Genome Announc.">
        <title>Genome Sequence of Mushroom Soft-Rot Pathogen Janthinobacterium agaricidamnosum.</title>
        <authorList>
            <person name="Graupner K."/>
            <person name="Lackner G."/>
            <person name="Hertweck C."/>
        </authorList>
    </citation>
    <scope>NUCLEOTIDE SEQUENCE [LARGE SCALE GENOMIC DNA]</scope>
    <source>
        <strain evidence="14">NBRC 102515 / DSM 9628</strain>
    </source>
</reference>
<evidence type="ECO:0000256" key="6">
    <source>
        <dbReference type="ARBA" id="ARBA00022857"/>
    </source>
</evidence>
<evidence type="ECO:0000256" key="10">
    <source>
        <dbReference type="RuleBase" id="RU362068"/>
    </source>
</evidence>
<dbReference type="FunFam" id="1.10.1040.10:FF:000017">
    <property type="entry name" value="2-dehydropantoate 2-reductase"/>
    <property type="match status" value="1"/>
</dbReference>
<dbReference type="Pfam" id="PF02558">
    <property type="entry name" value="ApbA"/>
    <property type="match status" value="1"/>
</dbReference>
<comment type="pathway">
    <text evidence="1 10">Cofactor biosynthesis; (R)-pantothenate biosynthesis; (R)-pantoate from 3-methyl-2-oxobutanoate: step 2/2.</text>
</comment>
<proteinExistence type="inferred from homology"/>
<comment type="function">
    <text evidence="10">Catalyzes the NADPH-dependent reduction of ketopantoate into pantoic acid.</text>
</comment>
<organism evidence="13 14">
    <name type="scientific">Janthinobacterium agaricidamnosum NBRC 102515 = DSM 9628</name>
    <dbReference type="NCBI Taxonomy" id="1349767"/>
    <lineage>
        <taxon>Bacteria</taxon>
        <taxon>Pseudomonadati</taxon>
        <taxon>Pseudomonadota</taxon>
        <taxon>Betaproteobacteria</taxon>
        <taxon>Burkholderiales</taxon>
        <taxon>Oxalobacteraceae</taxon>
        <taxon>Janthinobacterium</taxon>
    </lineage>
</organism>
<gene>
    <name evidence="13" type="primary">panE</name>
    <name evidence="13" type="ORF">GJA_196</name>
</gene>
<evidence type="ECO:0000256" key="3">
    <source>
        <dbReference type="ARBA" id="ARBA00013014"/>
    </source>
</evidence>
<dbReference type="InterPro" id="IPR008927">
    <property type="entry name" value="6-PGluconate_DH-like_C_sf"/>
</dbReference>
<dbReference type="SUPFAM" id="SSF48179">
    <property type="entry name" value="6-phosphogluconate dehydrogenase C-terminal domain-like"/>
    <property type="match status" value="1"/>
</dbReference>
<name>W0UWQ4_9BURK</name>
<dbReference type="Pfam" id="PF08546">
    <property type="entry name" value="ApbA_C"/>
    <property type="match status" value="1"/>
</dbReference>
<evidence type="ECO:0000259" key="11">
    <source>
        <dbReference type="Pfam" id="PF02558"/>
    </source>
</evidence>
<evidence type="ECO:0000256" key="5">
    <source>
        <dbReference type="ARBA" id="ARBA00022655"/>
    </source>
</evidence>
<evidence type="ECO:0000259" key="12">
    <source>
        <dbReference type="Pfam" id="PF08546"/>
    </source>
</evidence>
<dbReference type="EC" id="1.1.1.169" evidence="3 10"/>
<comment type="catalytic activity">
    <reaction evidence="9 10">
        <text>(R)-pantoate + NADP(+) = 2-dehydropantoate + NADPH + H(+)</text>
        <dbReference type="Rhea" id="RHEA:16233"/>
        <dbReference type="ChEBI" id="CHEBI:11561"/>
        <dbReference type="ChEBI" id="CHEBI:15378"/>
        <dbReference type="ChEBI" id="CHEBI:15980"/>
        <dbReference type="ChEBI" id="CHEBI:57783"/>
        <dbReference type="ChEBI" id="CHEBI:58349"/>
        <dbReference type="EC" id="1.1.1.169"/>
    </reaction>
</comment>
<feature type="domain" description="Ketopantoate reductase N-terminal" evidence="11">
    <location>
        <begin position="7"/>
        <end position="151"/>
    </location>
</feature>
<dbReference type="OrthoDB" id="8555723at2"/>
<dbReference type="UniPathway" id="UPA00028">
    <property type="reaction ID" value="UER00004"/>
</dbReference>
<dbReference type="Gene3D" id="3.40.50.720">
    <property type="entry name" value="NAD(P)-binding Rossmann-like Domain"/>
    <property type="match status" value="1"/>
</dbReference>
<keyword evidence="14" id="KW-1185">Reference proteome</keyword>
<dbReference type="NCBIfam" id="TIGR00745">
    <property type="entry name" value="apbA_panE"/>
    <property type="match status" value="1"/>
</dbReference>
<dbReference type="InterPro" id="IPR013332">
    <property type="entry name" value="KPR_N"/>
</dbReference>
<dbReference type="EMBL" id="HG322949">
    <property type="protein sequence ID" value="CDG80859.1"/>
    <property type="molecule type" value="Genomic_DNA"/>
</dbReference>
<dbReference type="InterPro" id="IPR013328">
    <property type="entry name" value="6PGD_dom2"/>
</dbReference>
<dbReference type="HOGENOM" id="CLU_031468_6_0_4"/>
<evidence type="ECO:0000256" key="7">
    <source>
        <dbReference type="ARBA" id="ARBA00023002"/>
    </source>
</evidence>
<dbReference type="Proteomes" id="UP000027604">
    <property type="component" value="Chromosome I"/>
</dbReference>
<dbReference type="GO" id="GO:0005737">
    <property type="term" value="C:cytoplasm"/>
    <property type="evidence" value="ECO:0007669"/>
    <property type="project" value="TreeGrafter"/>
</dbReference>
<evidence type="ECO:0000313" key="14">
    <source>
        <dbReference type="Proteomes" id="UP000027604"/>
    </source>
</evidence>
<dbReference type="PANTHER" id="PTHR21708">
    <property type="entry name" value="PROBABLE 2-DEHYDROPANTOATE 2-REDUCTASE"/>
    <property type="match status" value="1"/>
</dbReference>
<evidence type="ECO:0000256" key="9">
    <source>
        <dbReference type="ARBA" id="ARBA00048793"/>
    </source>
</evidence>
<dbReference type="SUPFAM" id="SSF51735">
    <property type="entry name" value="NAD(P)-binding Rossmann-fold domains"/>
    <property type="match status" value="1"/>
</dbReference>
<keyword evidence="7 10" id="KW-0560">Oxidoreductase</keyword>
<dbReference type="STRING" id="1349767.GJA_196"/>
<comment type="similarity">
    <text evidence="2 10">Belongs to the ketopantoate reductase family.</text>
</comment>
<evidence type="ECO:0000256" key="8">
    <source>
        <dbReference type="ARBA" id="ARBA00032024"/>
    </source>
</evidence>